<protein>
    <submittedName>
        <fullName evidence="1">Uncharacterized protein</fullName>
    </submittedName>
</protein>
<reference evidence="1 2" key="1">
    <citation type="submission" date="2019-02" db="EMBL/GenBank/DDBJ databases">
        <title>Deep-cultivation of Planctomycetes and their phenomic and genomic characterization uncovers novel biology.</title>
        <authorList>
            <person name="Wiegand S."/>
            <person name="Jogler M."/>
            <person name="Boedeker C."/>
            <person name="Pinto D."/>
            <person name="Vollmers J."/>
            <person name="Rivas-Marin E."/>
            <person name="Kohn T."/>
            <person name="Peeters S.H."/>
            <person name="Heuer A."/>
            <person name="Rast P."/>
            <person name="Oberbeckmann S."/>
            <person name="Bunk B."/>
            <person name="Jeske O."/>
            <person name="Meyerdierks A."/>
            <person name="Storesund J.E."/>
            <person name="Kallscheuer N."/>
            <person name="Luecker S."/>
            <person name="Lage O.M."/>
            <person name="Pohl T."/>
            <person name="Merkel B.J."/>
            <person name="Hornburger P."/>
            <person name="Mueller R.-W."/>
            <person name="Bruemmer F."/>
            <person name="Labrenz M."/>
            <person name="Spormann A.M."/>
            <person name="Op Den Camp H."/>
            <person name="Overmann J."/>
            <person name="Amann R."/>
            <person name="Jetten M.S.M."/>
            <person name="Mascher T."/>
            <person name="Medema M.H."/>
            <person name="Devos D.P."/>
            <person name="Kaster A.-K."/>
            <person name="Ovreas L."/>
            <person name="Rohde M."/>
            <person name="Galperin M.Y."/>
            <person name="Jogler C."/>
        </authorList>
    </citation>
    <scope>NUCLEOTIDE SEQUENCE [LARGE SCALE GENOMIC DNA]</scope>
    <source>
        <strain evidence="1 2">KOR42</strain>
    </source>
</reference>
<dbReference type="Proteomes" id="UP000317243">
    <property type="component" value="Unassembled WGS sequence"/>
</dbReference>
<organism evidence="1 2">
    <name type="scientific">Thalassoglobus neptunius</name>
    <dbReference type="NCBI Taxonomy" id="1938619"/>
    <lineage>
        <taxon>Bacteria</taxon>
        <taxon>Pseudomonadati</taxon>
        <taxon>Planctomycetota</taxon>
        <taxon>Planctomycetia</taxon>
        <taxon>Planctomycetales</taxon>
        <taxon>Planctomycetaceae</taxon>
        <taxon>Thalassoglobus</taxon>
    </lineage>
</organism>
<dbReference type="RefSeq" id="WP_146512434.1">
    <property type="nucleotide sequence ID" value="NZ_SIHI01000068.1"/>
</dbReference>
<name>A0A5C5VNZ3_9PLAN</name>
<dbReference type="AlphaFoldDB" id="A0A5C5VNZ3"/>
<accession>A0A5C5VNZ3</accession>
<sequence>MRVALRIELTEAERVSSTKWSRVRSTPARFGLQAKIVLLAAEDSVVVAVEGSVEPIDIDSTQEPVSVPSQYPAGFVGGEVAWSHDTSAATASSSLLRSYRAVRVSCSSSQSPCCQVQTVFDVFNVGQQHKTASPPRKDFGPPATEHSQHAHVSEGTWHSANWNKIGVISPVT</sequence>
<proteinExistence type="predicted"/>
<evidence type="ECO:0000313" key="2">
    <source>
        <dbReference type="Proteomes" id="UP000317243"/>
    </source>
</evidence>
<gene>
    <name evidence="1" type="ORF">KOR42_51540</name>
</gene>
<evidence type="ECO:0000313" key="1">
    <source>
        <dbReference type="EMBL" id="TWT39800.1"/>
    </source>
</evidence>
<comment type="caution">
    <text evidence="1">The sequence shown here is derived from an EMBL/GenBank/DDBJ whole genome shotgun (WGS) entry which is preliminary data.</text>
</comment>
<dbReference type="EMBL" id="SIHI01000068">
    <property type="protein sequence ID" value="TWT39800.1"/>
    <property type="molecule type" value="Genomic_DNA"/>
</dbReference>
<keyword evidence="2" id="KW-1185">Reference proteome</keyword>
<dbReference type="OrthoDB" id="269226at2"/>